<dbReference type="SUPFAM" id="SSF52540">
    <property type="entry name" value="P-loop containing nucleoside triphosphate hydrolases"/>
    <property type="match status" value="1"/>
</dbReference>
<dbReference type="AlphaFoldDB" id="A0A9D2LG31"/>
<gene>
    <name evidence="1" type="ORF">H9786_15890</name>
</gene>
<dbReference type="EMBL" id="DWZH01000135">
    <property type="protein sequence ID" value="HJB11979.1"/>
    <property type="molecule type" value="Genomic_DNA"/>
</dbReference>
<proteinExistence type="predicted"/>
<dbReference type="InterPro" id="IPR027417">
    <property type="entry name" value="P-loop_NTPase"/>
</dbReference>
<reference evidence="1" key="2">
    <citation type="submission" date="2021-04" db="EMBL/GenBank/DDBJ databases">
        <authorList>
            <person name="Gilroy R."/>
        </authorList>
    </citation>
    <scope>NUCLEOTIDE SEQUENCE</scope>
    <source>
        <strain evidence="1">ChiHjej13B12-24818</strain>
    </source>
</reference>
<sequence>MTTEDHPGQAPLIRIAAPPGTGKSAVLPHLVARAHGAAVVADIDEILEQGHLLGVPIADPAAAEAWPAYDRLWDRITGLVTRTGIPMVLLTQVPDADVDAVAGELLLGWEIGDAQRAARLRARGESDDVIDDARHDAEVLRALLPPARIHRGGRDDAVSQAADQLWRFVASHW</sequence>
<evidence type="ECO:0000313" key="2">
    <source>
        <dbReference type="Proteomes" id="UP000823823"/>
    </source>
</evidence>
<organism evidence="1 2">
    <name type="scientific">Candidatus Brachybacterium merdavium</name>
    <dbReference type="NCBI Taxonomy" id="2838513"/>
    <lineage>
        <taxon>Bacteria</taxon>
        <taxon>Bacillati</taxon>
        <taxon>Actinomycetota</taxon>
        <taxon>Actinomycetes</taxon>
        <taxon>Micrococcales</taxon>
        <taxon>Dermabacteraceae</taxon>
        <taxon>Brachybacterium</taxon>
    </lineage>
</organism>
<dbReference type="Proteomes" id="UP000823823">
    <property type="component" value="Unassembled WGS sequence"/>
</dbReference>
<protein>
    <submittedName>
        <fullName evidence="1">Uncharacterized protein</fullName>
    </submittedName>
</protein>
<accession>A0A9D2LG31</accession>
<evidence type="ECO:0000313" key="1">
    <source>
        <dbReference type="EMBL" id="HJB11979.1"/>
    </source>
</evidence>
<comment type="caution">
    <text evidence="1">The sequence shown here is derived from an EMBL/GenBank/DDBJ whole genome shotgun (WGS) entry which is preliminary data.</text>
</comment>
<name>A0A9D2LG31_9MICO</name>
<reference evidence="1" key="1">
    <citation type="journal article" date="2021" name="PeerJ">
        <title>Extensive microbial diversity within the chicken gut microbiome revealed by metagenomics and culture.</title>
        <authorList>
            <person name="Gilroy R."/>
            <person name="Ravi A."/>
            <person name="Getino M."/>
            <person name="Pursley I."/>
            <person name="Horton D.L."/>
            <person name="Alikhan N.F."/>
            <person name="Baker D."/>
            <person name="Gharbi K."/>
            <person name="Hall N."/>
            <person name="Watson M."/>
            <person name="Adriaenssens E.M."/>
            <person name="Foster-Nyarko E."/>
            <person name="Jarju S."/>
            <person name="Secka A."/>
            <person name="Antonio M."/>
            <person name="Oren A."/>
            <person name="Chaudhuri R.R."/>
            <person name="La Ragione R."/>
            <person name="Hildebrand F."/>
            <person name="Pallen M.J."/>
        </authorList>
    </citation>
    <scope>NUCLEOTIDE SEQUENCE</scope>
    <source>
        <strain evidence="1">ChiHjej13B12-24818</strain>
    </source>
</reference>